<evidence type="ECO:0008006" key="3">
    <source>
        <dbReference type="Google" id="ProtNLM"/>
    </source>
</evidence>
<comment type="caution">
    <text evidence="1">The sequence shown here is derived from an EMBL/GenBank/DDBJ whole genome shotgun (WGS) entry which is preliminary data.</text>
</comment>
<reference evidence="1 2" key="1">
    <citation type="submission" date="2023-10" db="EMBL/GenBank/DDBJ databases">
        <authorList>
            <person name="Maclean D."/>
            <person name="Macfadyen A."/>
        </authorList>
    </citation>
    <scope>NUCLEOTIDE SEQUENCE [LARGE SCALE GENOMIC DNA]</scope>
</reference>
<keyword evidence="2" id="KW-1185">Reference proteome</keyword>
<dbReference type="AlphaFoldDB" id="A0AAV1I255"/>
<accession>A0AAV1I255</accession>
<protein>
    <recommendedName>
        <fullName evidence="3">Methyltransferase type 11 domain-containing protein</fullName>
    </recommendedName>
</protein>
<evidence type="ECO:0000313" key="2">
    <source>
        <dbReference type="Proteomes" id="UP001314263"/>
    </source>
</evidence>
<evidence type="ECO:0000313" key="1">
    <source>
        <dbReference type="EMBL" id="CAK0776486.1"/>
    </source>
</evidence>
<dbReference type="InterPro" id="IPR029063">
    <property type="entry name" value="SAM-dependent_MTases_sf"/>
</dbReference>
<dbReference type="Proteomes" id="UP001314263">
    <property type="component" value="Unassembled WGS sequence"/>
</dbReference>
<sequence>MGTYVDTDPLTRPDHVLDVTNASPDLFKEQFDMIIAVQCPHDFFQRQGKVTQQFWNNVASWLKPGGVFLTSLSLNAQRVRPDVQVPETWRLYDSTMLRTFLHHLESTGQTPLMQILDPSDVFLIFYLFRKLQMPVVDPTAGREASRLKKILIARSKAYESVYKWLASGHQDETHEKLAANVASMAEQVQLVTQNRLVNLTDCSKWVKRASGDKLGPSPFCFEKH</sequence>
<organism evidence="1 2">
    <name type="scientific">Coccomyxa viridis</name>
    <dbReference type="NCBI Taxonomy" id="1274662"/>
    <lineage>
        <taxon>Eukaryota</taxon>
        <taxon>Viridiplantae</taxon>
        <taxon>Chlorophyta</taxon>
        <taxon>core chlorophytes</taxon>
        <taxon>Trebouxiophyceae</taxon>
        <taxon>Trebouxiophyceae incertae sedis</taxon>
        <taxon>Coccomyxaceae</taxon>
        <taxon>Coccomyxa</taxon>
    </lineage>
</organism>
<gene>
    <name evidence="1" type="ORF">CVIRNUC_004383</name>
</gene>
<dbReference type="EMBL" id="CAUYUE010000005">
    <property type="protein sequence ID" value="CAK0776486.1"/>
    <property type="molecule type" value="Genomic_DNA"/>
</dbReference>
<dbReference type="SUPFAM" id="SSF53335">
    <property type="entry name" value="S-adenosyl-L-methionine-dependent methyltransferases"/>
    <property type="match status" value="1"/>
</dbReference>
<dbReference type="Gene3D" id="3.40.50.150">
    <property type="entry name" value="Vaccinia Virus protein VP39"/>
    <property type="match status" value="1"/>
</dbReference>
<name>A0AAV1I255_9CHLO</name>
<proteinExistence type="predicted"/>